<gene>
    <name evidence="2" type="ORF">PTE31013_01781</name>
</gene>
<accession>A0A5E4U1B9</accession>
<sequence length="48" mass="5193">MADAIRSIAPRRTVSPRAAGGAVGAIIRPTTESLSPIRPQDWFARYVL</sequence>
<evidence type="ECO:0000256" key="1">
    <source>
        <dbReference type="SAM" id="MobiDB-lite"/>
    </source>
</evidence>
<reference evidence="2 3" key="1">
    <citation type="submission" date="2019-08" db="EMBL/GenBank/DDBJ databases">
        <authorList>
            <person name="Peeters C."/>
        </authorList>
    </citation>
    <scope>NUCLEOTIDE SEQUENCE [LARGE SCALE GENOMIC DNA]</scope>
    <source>
        <strain evidence="2 3">LMG 31013</strain>
    </source>
</reference>
<evidence type="ECO:0000313" key="2">
    <source>
        <dbReference type="EMBL" id="VVD93905.1"/>
    </source>
</evidence>
<feature type="region of interest" description="Disordered" evidence="1">
    <location>
        <begin position="1"/>
        <end position="22"/>
    </location>
</feature>
<organism evidence="2 3">
    <name type="scientific">Pandoraea terrigena</name>
    <dbReference type="NCBI Taxonomy" id="2508292"/>
    <lineage>
        <taxon>Bacteria</taxon>
        <taxon>Pseudomonadati</taxon>
        <taxon>Pseudomonadota</taxon>
        <taxon>Betaproteobacteria</taxon>
        <taxon>Burkholderiales</taxon>
        <taxon>Burkholderiaceae</taxon>
        <taxon>Pandoraea</taxon>
    </lineage>
</organism>
<dbReference type="EMBL" id="CABPRU010000003">
    <property type="protein sequence ID" value="VVD93905.1"/>
    <property type="molecule type" value="Genomic_DNA"/>
</dbReference>
<name>A0A5E4U1B9_9BURK</name>
<keyword evidence="3" id="KW-1185">Reference proteome</keyword>
<dbReference type="Proteomes" id="UP000334380">
    <property type="component" value="Unassembled WGS sequence"/>
</dbReference>
<protein>
    <submittedName>
        <fullName evidence="2">Uncharacterized protein</fullName>
    </submittedName>
</protein>
<dbReference type="AlphaFoldDB" id="A0A5E4U1B9"/>
<proteinExistence type="predicted"/>
<evidence type="ECO:0000313" key="3">
    <source>
        <dbReference type="Proteomes" id="UP000334380"/>
    </source>
</evidence>